<proteinExistence type="predicted"/>
<name>Q8VT39_ENTFL</name>
<evidence type="ECO:0000313" key="1">
    <source>
        <dbReference type="EMBL" id="AAL59455.1"/>
    </source>
</evidence>
<accession>Q8VT39</accession>
<geneLocation type="plasmid" evidence="1">
    <name>pAD1</name>
</geneLocation>
<dbReference type="AlphaFoldDB" id="Q8VT39"/>
<dbReference type="EMBL" id="AH011360">
    <property type="protein sequence ID" value="AAL59455.1"/>
    <property type="molecule type" value="Genomic_DNA"/>
</dbReference>
<sequence length="42" mass="4900">MVRNFAGGESLLYQAPRTRHYNLLFHTLSSGFPKYFHDVSKI</sequence>
<keyword evidence="1" id="KW-0614">Plasmid</keyword>
<protein>
    <submittedName>
        <fullName evidence="1">Uncharacterized protein</fullName>
    </submittedName>
</protein>
<organism evidence="1">
    <name type="scientific">Enterococcus faecalis</name>
    <name type="common">Streptococcus faecalis</name>
    <dbReference type="NCBI Taxonomy" id="1351"/>
    <lineage>
        <taxon>Bacteria</taxon>
        <taxon>Bacillati</taxon>
        <taxon>Bacillota</taxon>
        <taxon>Bacilli</taxon>
        <taxon>Lactobacillales</taxon>
        <taxon>Enterococcaceae</taxon>
        <taxon>Enterococcus</taxon>
    </lineage>
</organism>
<reference evidence="1" key="1">
    <citation type="journal article" date="2001" name="Plasmid">
        <title>Completion of the nucleotide sequence of the Enterococcus faecalis conjugative virulence plasmid pAD1 and identification of a second transfer origin.</title>
        <authorList>
            <person name="Francia M.V."/>
            <person name="Haas W."/>
            <person name="Wirth R."/>
            <person name="Samberger E."/>
            <person name="Muscholl-Silberhorn A."/>
            <person name="Gilmore M.S."/>
            <person name="Ike Y."/>
            <person name="Weaver K.E."/>
            <person name="An F.Y."/>
            <person name="Clewell D.B."/>
        </authorList>
    </citation>
    <scope>NUCLEOTIDE SEQUENCE</scope>
    <source>
        <strain evidence="1">DS16</strain>
        <plasmid evidence="1">pAD1</plasmid>
    </source>
</reference>